<evidence type="ECO:0000256" key="2">
    <source>
        <dbReference type="SAM" id="SignalP"/>
    </source>
</evidence>
<keyword evidence="2" id="KW-0732">Signal</keyword>
<dbReference type="EMBL" id="LFMI01000624">
    <property type="protein sequence ID" value="OTA05662.1"/>
    <property type="molecule type" value="Genomic_DNA"/>
</dbReference>
<feature type="region of interest" description="Disordered" evidence="1">
    <location>
        <begin position="110"/>
        <end position="148"/>
    </location>
</feature>
<feature type="chain" id="PRO_5013635195" description="SSCRP protein" evidence="2">
    <location>
        <begin position="25"/>
        <end position="177"/>
    </location>
</feature>
<keyword evidence="4" id="KW-1185">Reference proteome</keyword>
<feature type="signal peptide" evidence="2">
    <location>
        <begin position="1"/>
        <end position="24"/>
    </location>
</feature>
<evidence type="ECO:0000256" key="1">
    <source>
        <dbReference type="SAM" id="MobiDB-lite"/>
    </source>
</evidence>
<evidence type="ECO:0000313" key="3">
    <source>
        <dbReference type="EMBL" id="OTA05662.1"/>
    </source>
</evidence>
<dbReference type="AlphaFoldDB" id="A0A2H2ZLU3"/>
<evidence type="ECO:0000313" key="4">
    <source>
        <dbReference type="Proteomes" id="UP000219286"/>
    </source>
</evidence>
<name>A0A2H2ZLU3_TRIPA</name>
<protein>
    <recommendedName>
        <fullName evidence="5">SSCRP protein</fullName>
    </recommendedName>
</protein>
<dbReference type="Proteomes" id="UP000219286">
    <property type="component" value="Unassembled WGS sequence"/>
</dbReference>
<feature type="compositionally biased region" description="Pro residues" evidence="1">
    <location>
        <begin position="116"/>
        <end position="128"/>
    </location>
</feature>
<accession>A0A2H2ZLU3</accession>
<organism evidence="3 4">
    <name type="scientific">Trichoderma parareesei</name>
    <name type="common">Filamentous fungus</name>
    <dbReference type="NCBI Taxonomy" id="858221"/>
    <lineage>
        <taxon>Eukaryota</taxon>
        <taxon>Fungi</taxon>
        <taxon>Dikarya</taxon>
        <taxon>Ascomycota</taxon>
        <taxon>Pezizomycotina</taxon>
        <taxon>Sordariomycetes</taxon>
        <taxon>Hypocreomycetidae</taxon>
        <taxon>Hypocreales</taxon>
        <taxon>Hypocreaceae</taxon>
        <taxon>Trichoderma</taxon>
    </lineage>
</organism>
<sequence length="177" mass="19662">MPSACMYRRLVCATLVTTAALITCQRCPRPCSGAVPRDFGTPGGCAQAQATHARTLSSTIPEPRPGPSPSLISNLDLNLHLNHNLTLDLTLNRNLSFGLNPAFTNTISNRAIIPPSRNPPPRDCPPASPRRSDQQPKPRRPRRRLPHLDWARLRPIPRDRLSPARQLLDSRNNMCFL</sequence>
<reference evidence="3 4" key="1">
    <citation type="journal article" date="2015" name="Genome Announc.">
        <title>Genome sequence and annotation of Trichoderma parareesei, the ancestor of the cellulase producer Trichoderma reesei.</title>
        <authorList>
            <person name="Yang D."/>
            <person name="Pomraning K."/>
            <person name="Kopchinskiy A."/>
            <person name="Karimi Aghcheh R."/>
            <person name="Atanasova L."/>
            <person name="Chenthamara K."/>
            <person name="Baker S.E."/>
            <person name="Zhang R."/>
            <person name="Shen Q."/>
            <person name="Freitag M."/>
            <person name="Kubicek C.P."/>
            <person name="Druzhinina I.S."/>
        </authorList>
    </citation>
    <scope>NUCLEOTIDE SEQUENCE [LARGE SCALE GENOMIC DNA]</scope>
    <source>
        <strain evidence="3 4">CBS 125925</strain>
    </source>
</reference>
<comment type="caution">
    <text evidence="3">The sequence shown here is derived from an EMBL/GenBank/DDBJ whole genome shotgun (WGS) entry which is preliminary data.</text>
</comment>
<proteinExistence type="predicted"/>
<gene>
    <name evidence="3" type="ORF">A9Z42_0063820</name>
</gene>
<evidence type="ECO:0008006" key="5">
    <source>
        <dbReference type="Google" id="ProtNLM"/>
    </source>
</evidence>